<dbReference type="InterPro" id="IPR051972">
    <property type="entry name" value="Glutamate-rich_WD_repeat"/>
</dbReference>
<keyword evidence="3 8" id="KW-0853">WD repeat</keyword>
<name>A0A8S1DNL4_9INSE</name>
<proteinExistence type="predicted"/>
<evidence type="ECO:0000259" key="10">
    <source>
        <dbReference type="Pfam" id="PF08662"/>
    </source>
</evidence>
<feature type="compositionally biased region" description="Acidic residues" evidence="9">
    <location>
        <begin position="125"/>
        <end position="140"/>
    </location>
</feature>
<feature type="region of interest" description="Disordered" evidence="9">
    <location>
        <begin position="1"/>
        <end position="35"/>
    </location>
</feature>
<comment type="caution">
    <text evidence="12">The sequence shown here is derived from an EMBL/GenBank/DDBJ whole genome shotgun (WGS) entry which is preliminary data.</text>
</comment>
<evidence type="ECO:0000313" key="12">
    <source>
        <dbReference type="EMBL" id="CAB3382167.1"/>
    </source>
</evidence>
<dbReference type="AlphaFoldDB" id="A0A8S1DNL4"/>
<dbReference type="PROSITE" id="PS50082">
    <property type="entry name" value="WD_REPEATS_2"/>
    <property type="match status" value="3"/>
</dbReference>
<dbReference type="EMBL" id="CADEPI010000259">
    <property type="protein sequence ID" value="CAB3382167.1"/>
    <property type="molecule type" value="Genomic_DNA"/>
</dbReference>
<keyword evidence="6" id="KW-0539">Nucleus</keyword>
<evidence type="ECO:0000256" key="9">
    <source>
        <dbReference type="SAM" id="MobiDB-lite"/>
    </source>
</evidence>
<dbReference type="PANTHER" id="PTHR45903">
    <property type="entry name" value="GLUTAMATE-RICH WD REPEAT-CONTAINING PROTEIN 1"/>
    <property type="match status" value="1"/>
</dbReference>
<dbReference type="Proteomes" id="UP000494165">
    <property type="component" value="Unassembled WGS sequence"/>
</dbReference>
<evidence type="ECO:0000256" key="1">
    <source>
        <dbReference type="ARBA" id="ARBA00004123"/>
    </source>
</evidence>
<dbReference type="InterPro" id="IPR020472">
    <property type="entry name" value="WD40_PAC1"/>
</dbReference>
<protein>
    <recommendedName>
        <fullName evidence="7">Glutamate-rich WD repeat-containing protein 1</fullName>
    </recommendedName>
</protein>
<keyword evidence="2" id="KW-0396">Initiation factor</keyword>
<dbReference type="PROSITE" id="PS00678">
    <property type="entry name" value="WD_REPEATS_1"/>
    <property type="match status" value="2"/>
</dbReference>
<evidence type="ECO:0000256" key="7">
    <source>
        <dbReference type="ARBA" id="ARBA00040876"/>
    </source>
</evidence>
<accession>A0A8S1DNL4</accession>
<keyword evidence="4" id="KW-0677">Repeat</keyword>
<dbReference type="PRINTS" id="PR00320">
    <property type="entry name" value="GPROTEINBRPT"/>
</dbReference>
<keyword evidence="5" id="KW-0648">Protein biosynthesis</keyword>
<dbReference type="InterPro" id="IPR022052">
    <property type="entry name" value="Histone-bd_RBBP4-like_N"/>
</dbReference>
<evidence type="ECO:0000256" key="5">
    <source>
        <dbReference type="ARBA" id="ARBA00022917"/>
    </source>
</evidence>
<gene>
    <name evidence="12" type="ORF">CLODIP_2_CD12732</name>
</gene>
<dbReference type="Pfam" id="PF12265">
    <property type="entry name" value="CAF1C_H4-bd"/>
    <property type="match status" value="1"/>
</dbReference>
<sequence>MEETMENDVDMEVEEETEDMAESNESGTQPKERRVYLPGQSMQSDEELECDETAYIFLHQAKTGSPCLSFDIVGDNLGNNRADAFPLTSYVIAGTQGERKNANHLMAIKMSNIKKTLKDEKKEESEDSDSDSDSDEEEEEGKSSDLPRLDCVMMPHKGCINRVRSAMFGDKVVAATWSELGQVHIWDVTGQLRKLEALGTQDPVLNERIGIKDQQKSLYTFTGHQTEGYAIDWCSTNKGQLATGDCAKNIHIWKPKENMTGWIVDQRPLSGHTASVEDLQWSPKGQDLLASCSVDCSIRLWDLRQPPSKACVKVVAKAHESDVNVINWSTQETMIVSGGDDGKIKVWDTRLLKDSVATFKHHLAPVTTVEWNPNDSAVFASGGADDQIAIWDLSVERVAPDEETAQLPPQLLFIHQGQKDVKELHWHSQMPGVIISTALSGFNIFRTISV</sequence>
<feature type="repeat" description="WD" evidence="8">
    <location>
        <begin position="269"/>
        <end position="304"/>
    </location>
</feature>
<evidence type="ECO:0000256" key="6">
    <source>
        <dbReference type="ARBA" id="ARBA00023242"/>
    </source>
</evidence>
<dbReference type="Pfam" id="PF08662">
    <property type="entry name" value="eIF2A"/>
    <property type="match status" value="1"/>
</dbReference>
<dbReference type="InterPro" id="IPR001680">
    <property type="entry name" value="WD40_rpt"/>
</dbReference>
<evidence type="ECO:0000256" key="3">
    <source>
        <dbReference type="ARBA" id="ARBA00022574"/>
    </source>
</evidence>
<feature type="domain" description="Histone-binding protein RBBP4-like N-terminal" evidence="11">
    <location>
        <begin position="45"/>
        <end position="113"/>
    </location>
</feature>
<feature type="compositionally biased region" description="Acidic residues" evidence="9">
    <location>
        <begin position="1"/>
        <end position="22"/>
    </location>
</feature>
<dbReference type="Gene3D" id="2.130.10.10">
    <property type="entry name" value="YVTN repeat-like/Quinoprotein amine dehydrogenase"/>
    <property type="match status" value="1"/>
</dbReference>
<keyword evidence="13" id="KW-1185">Reference proteome</keyword>
<comment type="subcellular location">
    <subcellularLocation>
        <location evidence="1">Nucleus</location>
    </subcellularLocation>
</comment>
<evidence type="ECO:0000256" key="8">
    <source>
        <dbReference type="PROSITE-ProRule" id="PRU00221"/>
    </source>
</evidence>
<dbReference type="InterPro" id="IPR013979">
    <property type="entry name" value="TIF_beta_prop-like"/>
</dbReference>
<feature type="repeat" description="WD" evidence="8">
    <location>
        <begin position="316"/>
        <end position="350"/>
    </location>
</feature>
<dbReference type="GO" id="GO:0003743">
    <property type="term" value="F:translation initiation factor activity"/>
    <property type="evidence" value="ECO:0007669"/>
    <property type="project" value="UniProtKB-KW"/>
</dbReference>
<dbReference type="InterPro" id="IPR015943">
    <property type="entry name" value="WD40/YVTN_repeat-like_dom_sf"/>
</dbReference>
<dbReference type="GO" id="GO:0042254">
    <property type="term" value="P:ribosome biogenesis"/>
    <property type="evidence" value="ECO:0007669"/>
    <property type="project" value="TreeGrafter"/>
</dbReference>
<evidence type="ECO:0000259" key="11">
    <source>
        <dbReference type="Pfam" id="PF12265"/>
    </source>
</evidence>
<dbReference type="OrthoDB" id="2161379at2759"/>
<dbReference type="PANTHER" id="PTHR45903:SF1">
    <property type="entry name" value="GLUTAMATE-RICH WD REPEAT-CONTAINING PROTEIN 1"/>
    <property type="match status" value="1"/>
</dbReference>
<evidence type="ECO:0000256" key="4">
    <source>
        <dbReference type="ARBA" id="ARBA00022737"/>
    </source>
</evidence>
<evidence type="ECO:0000313" key="13">
    <source>
        <dbReference type="Proteomes" id="UP000494165"/>
    </source>
</evidence>
<feature type="region of interest" description="Disordered" evidence="9">
    <location>
        <begin position="116"/>
        <end position="149"/>
    </location>
</feature>
<dbReference type="SUPFAM" id="SSF50978">
    <property type="entry name" value="WD40 repeat-like"/>
    <property type="match status" value="1"/>
</dbReference>
<dbReference type="GO" id="GO:0005730">
    <property type="term" value="C:nucleolus"/>
    <property type="evidence" value="ECO:0007669"/>
    <property type="project" value="TreeGrafter"/>
</dbReference>
<dbReference type="SMART" id="SM00320">
    <property type="entry name" value="WD40"/>
    <property type="match status" value="5"/>
</dbReference>
<dbReference type="PROSITE" id="PS50294">
    <property type="entry name" value="WD_REPEATS_REGION"/>
    <property type="match status" value="3"/>
</dbReference>
<reference evidence="12 13" key="1">
    <citation type="submission" date="2020-04" db="EMBL/GenBank/DDBJ databases">
        <authorList>
            <person name="Alioto T."/>
            <person name="Alioto T."/>
            <person name="Gomez Garrido J."/>
        </authorList>
    </citation>
    <scope>NUCLEOTIDE SEQUENCE [LARGE SCALE GENOMIC DNA]</scope>
</reference>
<dbReference type="InterPro" id="IPR019775">
    <property type="entry name" value="WD40_repeat_CS"/>
</dbReference>
<organism evidence="12 13">
    <name type="scientific">Cloeon dipterum</name>
    <dbReference type="NCBI Taxonomy" id="197152"/>
    <lineage>
        <taxon>Eukaryota</taxon>
        <taxon>Metazoa</taxon>
        <taxon>Ecdysozoa</taxon>
        <taxon>Arthropoda</taxon>
        <taxon>Hexapoda</taxon>
        <taxon>Insecta</taxon>
        <taxon>Pterygota</taxon>
        <taxon>Palaeoptera</taxon>
        <taxon>Ephemeroptera</taxon>
        <taxon>Pisciforma</taxon>
        <taxon>Baetidae</taxon>
        <taxon>Cloeon</taxon>
    </lineage>
</organism>
<feature type="domain" description="Translation initiation factor beta propellor-like" evidence="10">
    <location>
        <begin position="274"/>
        <end position="380"/>
    </location>
</feature>
<dbReference type="InterPro" id="IPR036322">
    <property type="entry name" value="WD40_repeat_dom_sf"/>
</dbReference>
<evidence type="ECO:0000256" key="2">
    <source>
        <dbReference type="ARBA" id="ARBA00022540"/>
    </source>
</evidence>
<feature type="repeat" description="WD" evidence="8">
    <location>
        <begin position="359"/>
        <end position="394"/>
    </location>
</feature>